<gene>
    <name evidence="3" type="primary">LOC103708097</name>
</gene>
<feature type="domain" description="Retrovirus-related Pol polyprotein from transposon TNT 1-94-like beta-barrel" evidence="1">
    <location>
        <begin position="188"/>
        <end position="224"/>
    </location>
</feature>
<dbReference type="PANTHER" id="PTHR35317:SF28">
    <property type="entry name" value="ZINC FINGER, CCHC-TYPE, RIBONUCLEASE H-LIKE DOMAIN, GAG-PRE-INTEGRASE DOMAIN PROTEIN-RELATED"/>
    <property type="match status" value="1"/>
</dbReference>
<evidence type="ECO:0000259" key="1">
    <source>
        <dbReference type="Pfam" id="PF22936"/>
    </source>
</evidence>
<dbReference type="Pfam" id="PF14223">
    <property type="entry name" value="Retrotran_gag_2"/>
    <property type="match status" value="1"/>
</dbReference>
<evidence type="ECO:0000313" key="2">
    <source>
        <dbReference type="Proteomes" id="UP000228380"/>
    </source>
</evidence>
<sequence length="226" mass="25861">MNEIKRNGEEIDDVRVIEKILHSLTPKFEHVVVVIEETKDLNTMTIDHFIGMLQVHKHRLNKNSSSSLEQALQSKLFMQDVKEECHITITQRGQGEAMRIEEEIIEVVEEIMETKEEDLVIKEAIPVIEEEVEGMVEEYGHYSNECWAKQGNKVGEQTNIIEKESIDGVTSTLLLAHNGNEKNENNAWYLDTGASNHMTGKKELFVDLDEVMQGYVTFGDNFKILA</sequence>
<dbReference type="RefSeq" id="XP_008791100.2">
    <property type="nucleotide sequence ID" value="XM_008792878.2"/>
</dbReference>
<dbReference type="AlphaFoldDB" id="A0A8B7C3S6"/>
<dbReference type="Pfam" id="PF22936">
    <property type="entry name" value="Pol_BBD"/>
    <property type="match status" value="1"/>
</dbReference>
<dbReference type="InterPro" id="IPR054722">
    <property type="entry name" value="PolX-like_BBD"/>
</dbReference>
<dbReference type="Proteomes" id="UP000228380">
    <property type="component" value="Unplaced"/>
</dbReference>
<proteinExistence type="predicted"/>
<reference evidence="3" key="1">
    <citation type="submission" date="2025-08" db="UniProtKB">
        <authorList>
            <consortium name="RefSeq"/>
        </authorList>
    </citation>
    <scope>IDENTIFICATION</scope>
    <source>
        <tissue evidence="3">Young leaves</tissue>
    </source>
</reference>
<accession>A0A8B7C3S6</accession>
<dbReference type="PANTHER" id="PTHR35317">
    <property type="entry name" value="OS04G0629600 PROTEIN"/>
    <property type="match status" value="1"/>
</dbReference>
<dbReference type="KEGG" id="pda:103708097"/>
<organism evidence="2 3">
    <name type="scientific">Phoenix dactylifera</name>
    <name type="common">Date palm</name>
    <dbReference type="NCBI Taxonomy" id="42345"/>
    <lineage>
        <taxon>Eukaryota</taxon>
        <taxon>Viridiplantae</taxon>
        <taxon>Streptophyta</taxon>
        <taxon>Embryophyta</taxon>
        <taxon>Tracheophyta</taxon>
        <taxon>Spermatophyta</taxon>
        <taxon>Magnoliopsida</taxon>
        <taxon>Liliopsida</taxon>
        <taxon>Arecaceae</taxon>
        <taxon>Coryphoideae</taxon>
        <taxon>Phoeniceae</taxon>
        <taxon>Phoenix</taxon>
    </lineage>
</organism>
<keyword evidence="2" id="KW-1185">Reference proteome</keyword>
<protein>
    <submittedName>
        <fullName evidence="3">Uncharacterized protein LOC103708097</fullName>
    </submittedName>
</protein>
<dbReference type="GeneID" id="103708097"/>
<evidence type="ECO:0000313" key="3">
    <source>
        <dbReference type="RefSeq" id="XP_008791100.2"/>
    </source>
</evidence>
<dbReference type="OrthoDB" id="778489at2759"/>
<name>A0A8B7C3S6_PHODC</name>